<reference evidence="2" key="1">
    <citation type="journal article" date="2023" name="Science">
        <title>Genome structures resolve the early diversification of teleost fishes.</title>
        <authorList>
            <person name="Parey E."/>
            <person name="Louis A."/>
            <person name="Montfort J."/>
            <person name="Bouchez O."/>
            <person name="Roques C."/>
            <person name="Iampietro C."/>
            <person name="Lluch J."/>
            <person name="Castinel A."/>
            <person name="Donnadieu C."/>
            <person name="Desvignes T."/>
            <person name="Floi Bucao C."/>
            <person name="Jouanno E."/>
            <person name="Wen M."/>
            <person name="Mejri S."/>
            <person name="Dirks R."/>
            <person name="Jansen H."/>
            <person name="Henkel C."/>
            <person name="Chen W.J."/>
            <person name="Zahm M."/>
            <person name="Cabau C."/>
            <person name="Klopp C."/>
            <person name="Thompson A.W."/>
            <person name="Robinson-Rechavi M."/>
            <person name="Braasch I."/>
            <person name="Lecointre G."/>
            <person name="Bobe J."/>
            <person name="Postlethwait J.H."/>
            <person name="Berthelot C."/>
            <person name="Roest Crollius H."/>
            <person name="Guiguen Y."/>
        </authorList>
    </citation>
    <scope>NUCLEOTIDE SEQUENCE</scope>
    <source>
        <strain evidence="2">WJC10195</strain>
    </source>
</reference>
<accession>A0A9Q1GAI1</accession>
<evidence type="ECO:0000256" key="1">
    <source>
        <dbReference type="SAM" id="MobiDB-lite"/>
    </source>
</evidence>
<feature type="region of interest" description="Disordered" evidence="1">
    <location>
        <begin position="88"/>
        <end position="129"/>
    </location>
</feature>
<proteinExistence type="predicted"/>
<evidence type="ECO:0000313" key="3">
    <source>
        <dbReference type="Proteomes" id="UP001152622"/>
    </source>
</evidence>
<keyword evidence="3" id="KW-1185">Reference proteome</keyword>
<comment type="caution">
    <text evidence="2">The sequence shown here is derived from an EMBL/GenBank/DDBJ whole genome shotgun (WGS) entry which is preliminary data.</text>
</comment>
<dbReference type="Proteomes" id="UP001152622">
    <property type="component" value="Chromosome 1"/>
</dbReference>
<sequence>MTMHQEPNDVTLLAALIYQRSLSPRVPPSFLLAPTGGDGVRQAGPGHVTVTVDFGVRAKQMEPRRSNLRLSTANTPAPALSEKKAILPLCHPATDGETSFPTRSSASDALGTNAPVTSELDEGARIQEP</sequence>
<dbReference type="AlphaFoldDB" id="A0A9Q1GAI1"/>
<dbReference type="EMBL" id="JAINUF010000001">
    <property type="protein sequence ID" value="KAJ8380596.1"/>
    <property type="molecule type" value="Genomic_DNA"/>
</dbReference>
<name>A0A9Q1GAI1_SYNKA</name>
<organism evidence="2 3">
    <name type="scientific">Synaphobranchus kaupii</name>
    <name type="common">Kaup's arrowtooth eel</name>
    <dbReference type="NCBI Taxonomy" id="118154"/>
    <lineage>
        <taxon>Eukaryota</taxon>
        <taxon>Metazoa</taxon>
        <taxon>Chordata</taxon>
        <taxon>Craniata</taxon>
        <taxon>Vertebrata</taxon>
        <taxon>Euteleostomi</taxon>
        <taxon>Actinopterygii</taxon>
        <taxon>Neopterygii</taxon>
        <taxon>Teleostei</taxon>
        <taxon>Anguilliformes</taxon>
        <taxon>Synaphobranchidae</taxon>
        <taxon>Synaphobranchus</taxon>
    </lineage>
</organism>
<gene>
    <name evidence="2" type="ORF">SKAU_G00013740</name>
</gene>
<protein>
    <submittedName>
        <fullName evidence="2">Uncharacterized protein</fullName>
    </submittedName>
</protein>
<evidence type="ECO:0000313" key="2">
    <source>
        <dbReference type="EMBL" id="KAJ8380596.1"/>
    </source>
</evidence>
<feature type="compositionally biased region" description="Polar residues" evidence="1">
    <location>
        <begin position="96"/>
        <end position="107"/>
    </location>
</feature>